<dbReference type="RefSeq" id="WP_045921628.1">
    <property type="nucleotide sequence ID" value="NZ_KQ033865.1"/>
</dbReference>
<protein>
    <submittedName>
        <fullName evidence="2">Uncharacterized protein</fullName>
    </submittedName>
</protein>
<feature type="compositionally biased region" description="Polar residues" evidence="1">
    <location>
        <begin position="164"/>
        <end position="182"/>
    </location>
</feature>
<organism evidence="2 3">
    <name type="scientific">Bifidobacterium coryneforme</name>
    <dbReference type="NCBI Taxonomy" id="1687"/>
    <lineage>
        <taxon>Bacteria</taxon>
        <taxon>Bacillati</taxon>
        <taxon>Actinomycetota</taxon>
        <taxon>Actinomycetes</taxon>
        <taxon>Bifidobacteriales</taxon>
        <taxon>Bifidobacteriaceae</taxon>
        <taxon>Bifidobacterium</taxon>
    </lineage>
</organism>
<reference evidence="2 3" key="1">
    <citation type="submission" date="2014-12" db="EMBL/GenBank/DDBJ databases">
        <title>Comparative genomics of the lactic acid bacteria isolated from the honey bee gut.</title>
        <authorList>
            <person name="Ellegaard K.M."/>
            <person name="Tamarit D."/>
            <person name="Javelind E."/>
            <person name="Olofsson T."/>
            <person name="Andersson S.G."/>
            <person name="Vasquez A."/>
        </authorList>
    </citation>
    <scope>NUCLEOTIDE SEQUENCE [LARGE SCALE GENOMIC DNA]</scope>
    <source>
        <strain evidence="2 3">Bma6</strain>
    </source>
</reference>
<feature type="region of interest" description="Disordered" evidence="1">
    <location>
        <begin position="154"/>
        <end position="191"/>
    </location>
</feature>
<accession>A0ABD4AC15</accession>
<dbReference type="AlphaFoldDB" id="A0ABD4AC15"/>
<name>A0ABD4AC15_9BIFI</name>
<evidence type="ECO:0000256" key="1">
    <source>
        <dbReference type="SAM" id="MobiDB-lite"/>
    </source>
</evidence>
<gene>
    <name evidence="2" type="ORF">JF68_13230</name>
</gene>
<proteinExistence type="predicted"/>
<evidence type="ECO:0000313" key="3">
    <source>
        <dbReference type="Proteomes" id="UP000033652"/>
    </source>
</evidence>
<sequence length="191" mass="20571">MKHIILRIGTSLIALIVIFSTALVFTHNKAASAANARTPQMGGEIEDSINSYTSLLSALYTQDEQELARHSSNEIALAKEKIDPLRESYTEYGMKIVDAAVSADVQAVQNIGETSIVDTILHTEITFLPSAVSGLKEPQKSSWDDSHTITLESAGTDMKRSGASDLSLQSDSVIPESSTSLNDLKGRCSDL</sequence>
<comment type="caution">
    <text evidence="2">The sequence shown here is derived from an EMBL/GenBank/DDBJ whole genome shotgun (WGS) entry which is preliminary data.</text>
</comment>
<dbReference type="Proteomes" id="UP000033652">
    <property type="component" value="Unassembled WGS sequence"/>
</dbReference>
<dbReference type="EMBL" id="JXBX01000010">
    <property type="protein sequence ID" value="KJY52869.1"/>
    <property type="molecule type" value="Genomic_DNA"/>
</dbReference>
<evidence type="ECO:0000313" key="2">
    <source>
        <dbReference type="EMBL" id="KJY52869.1"/>
    </source>
</evidence>